<sequence>MRVVLAVTFVSLAFTYFELDIVRAEEKSCKQVMADLTKRQLGGISACGKSLKFKNGKDKAKKMNCILKCVMTNEKVLNAEGYFDATQLDALIIKEFPPYLHEKANASFMPCSEKGATIDPNPETDEFCKSYDPFIKCLLGSLPTLCG</sequence>
<dbReference type="GO" id="GO:0005549">
    <property type="term" value="F:odorant binding"/>
    <property type="evidence" value="ECO:0007669"/>
    <property type="project" value="InterPro"/>
</dbReference>
<evidence type="ECO:0000256" key="1">
    <source>
        <dbReference type="SAM" id="SignalP"/>
    </source>
</evidence>
<keyword evidence="1" id="KW-0732">Signal</keyword>
<proteinExistence type="predicted"/>
<dbReference type="Gene3D" id="1.10.238.20">
    <property type="entry name" value="Pheromone/general odorant binding protein domain"/>
    <property type="match status" value="1"/>
</dbReference>
<dbReference type="AlphaFoldDB" id="A0A226EQR1"/>
<accession>A0A226EQR1</accession>
<comment type="caution">
    <text evidence="2">The sequence shown here is derived from an EMBL/GenBank/DDBJ whole genome shotgun (WGS) entry which is preliminary data.</text>
</comment>
<protein>
    <submittedName>
        <fullName evidence="2">Uncharacterized protein</fullName>
    </submittedName>
</protein>
<evidence type="ECO:0000313" key="2">
    <source>
        <dbReference type="EMBL" id="OXA59963.1"/>
    </source>
</evidence>
<gene>
    <name evidence="2" type="ORF">Fcan01_04608</name>
</gene>
<name>A0A226EQR1_FOLCA</name>
<reference evidence="2 3" key="1">
    <citation type="submission" date="2015-12" db="EMBL/GenBank/DDBJ databases">
        <title>The genome of Folsomia candida.</title>
        <authorList>
            <person name="Faddeeva A."/>
            <person name="Derks M.F."/>
            <person name="Anvar Y."/>
            <person name="Smit S."/>
            <person name="Van Straalen N."/>
            <person name="Roelofs D."/>
        </authorList>
    </citation>
    <scope>NUCLEOTIDE SEQUENCE [LARGE SCALE GENOMIC DNA]</scope>
    <source>
        <strain evidence="2 3">VU population</strain>
        <tissue evidence="2">Whole body</tissue>
    </source>
</reference>
<feature type="signal peptide" evidence="1">
    <location>
        <begin position="1"/>
        <end position="24"/>
    </location>
</feature>
<keyword evidence="3" id="KW-1185">Reference proteome</keyword>
<evidence type="ECO:0000313" key="3">
    <source>
        <dbReference type="Proteomes" id="UP000198287"/>
    </source>
</evidence>
<feature type="chain" id="PRO_5013166734" evidence="1">
    <location>
        <begin position="25"/>
        <end position="147"/>
    </location>
</feature>
<dbReference type="OMA" id="YFELDIV"/>
<dbReference type="Proteomes" id="UP000198287">
    <property type="component" value="Unassembled WGS sequence"/>
</dbReference>
<organism evidence="2 3">
    <name type="scientific">Folsomia candida</name>
    <name type="common">Springtail</name>
    <dbReference type="NCBI Taxonomy" id="158441"/>
    <lineage>
        <taxon>Eukaryota</taxon>
        <taxon>Metazoa</taxon>
        <taxon>Ecdysozoa</taxon>
        <taxon>Arthropoda</taxon>
        <taxon>Hexapoda</taxon>
        <taxon>Collembola</taxon>
        <taxon>Entomobryomorpha</taxon>
        <taxon>Isotomoidea</taxon>
        <taxon>Isotomidae</taxon>
        <taxon>Proisotominae</taxon>
        <taxon>Folsomia</taxon>
    </lineage>
</organism>
<dbReference type="SUPFAM" id="SSF47565">
    <property type="entry name" value="Insect pheromone/odorant-binding proteins"/>
    <property type="match status" value="1"/>
</dbReference>
<dbReference type="InterPro" id="IPR036728">
    <property type="entry name" value="PBP_GOBP_sf"/>
</dbReference>
<dbReference type="OrthoDB" id="8250520at2759"/>
<dbReference type="EMBL" id="LNIX01000002">
    <property type="protein sequence ID" value="OXA59963.1"/>
    <property type="molecule type" value="Genomic_DNA"/>
</dbReference>